<dbReference type="EMBL" id="CAXDID020000021">
    <property type="protein sequence ID" value="CAL5987850.1"/>
    <property type="molecule type" value="Genomic_DNA"/>
</dbReference>
<dbReference type="Proteomes" id="UP001642409">
    <property type="component" value="Unassembled WGS sequence"/>
</dbReference>
<accession>A0ABP1H9C7</accession>
<evidence type="ECO:0000313" key="2">
    <source>
        <dbReference type="Proteomes" id="UP001642409"/>
    </source>
</evidence>
<protein>
    <submittedName>
        <fullName evidence="1">Hypothetical_protein</fullName>
    </submittedName>
</protein>
<gene>
    <name evidence="1" type="ORF">HINF_LOCUS10098</name>
</gene>
<keyword evidence="2" id="KW-1185">Reference proteome</keyword>
<comment type="caution">
    <text evidence="1">The sequence shown here is derived from an EMBL/GenBank/DDBJ whole genome shotgun (WGS) entry which is preliminary data.</text>
</comment>
<organism evidence="1 2">
    <name type="scientific">Hexamita inflata</name>
    <dbReference type="NCBI Taxonomy" id="28002"/>
    <lineage>
        <taxon>Eukaryota</taxon>
        <taxon>Metamonada</taxon>
        <taxon>Diplomonadida</taxon>
        <taxon>Hexamitidae</taxon>
        <taxon>Hexamitinae</taxon>
        <taxon>Hexamita</taxon>
    </lineage>
</organism>
<reference evidence="1 2" key="1">
    <citation type="submission" date="2024-07" db="EMBL/GenBank/DDBJ databases">
        <authorList>
            <person name="Akdeniz Z."/>
        </authorList>
    </citation>
    <scope>NUCLEOTIDE SEQUENCE [LARGE SCALE GENOMIC DNA]</scope>
</reference>
<name>A0ABP1H9C7_9EUKA</name>
<sequence length="125" mass="15122">MVEDRIRVIGVKNMQSNVLRILTIFIFPYEFIKYWLEQNFKYHFPSPHCFGRVFNSNPRIEQHSQQLHLLVWLNGLELNHIYEAETCYDAHERSPTYSKRVWPDRIQLCCHPFKEQENILGSQKK</sequence>
<evidence type="ECO:0000313" key="1">
    <source>
        <dbReference type="EMBL" id="CAL5987850.1"/>
    </source>
</evidence>
<proteinExistence type="predicted"/>